<evidence type="ECO:0000259" key="1">
    <source>
        <dbReference type="PROSITE" id="PS50994"/>
    </source>
</evidence>
<accession>A0ABZ2PST8</accession>
<organism evidence="2 3">
    <name type="scientific">Mycetohabitans rhizoxinica</name>
    <dbReference type="NCBI Taxonomy" id="412963"/>
    <lineage>
        <taxon>Bacteria</taxon>
        <taxon>Pseudomonadati</taxon>
        <taxon>Pseudomonadota</taxon>
        <taxon>Betaproteobacteria</taxon>
        <taxon>Burkholderiales</taxon>
        <taxon>Burkholderiaceae</taxon>
        <taxon>Mycetohabitans</taxon>
    </lineage>
</organism>
<feature type="domain" description="Integrase catalytic" evidence="1">
    <location>
        <begin position="1"/>
        <end position="95"/>
    </location>
</feature>
<dbReference type="InterPro" id="IPR012337">
    <property type="entry name" value="RNaseH-like_sf"/>
</dbReference>
<geneLocation type="plasmid" evidence="2 3">
    <name>megaplasmid</name>
</geneLocation>
<evidence type="ECO:0000313" key="3">
    <source>
        <dbReference type="Proteomes" id="UP001493153"/>
    </source>
</evidence>
<proteinExistence type="predicted"/>
<dbReference type="PROSITE" id="PS50994">
    <property type="entry name" value="INTEGRASE"/>
    <property type="match status" value="1"/>
</dbReference>
<dbReference type="SUPFAM" id="SSF53098">
    <property type="entry name" value="Ribonuclease H-like"/>
    <property type="match status" value="1"/>
</dbReference>
<dbReference type="InterPro" id="IPR001584">
    <property type="entry name" value="Integrase_cat-core"/>
</dbReference>
<dbReference type="Proteomes" id="UP001493153">
    <property type="component" value="Plasmid megaplasmid"/>
</dbReference>
<name>A0ABZ2PST8_9BURK</name>
<dbReference type="RefSeq" id="WP_013428371.1">
    <property type="nucleotide sequence ID" value="NZ_CP062175.1"/>
</dbReference>
<keyword evidence="3" id="KW-1185">Reference proteome</keyword>
<dbReference type="PANTHER" id="PTHR46889">
    <property type="entry name" value="TRANSPOSASE INSF FOR INSERTION SEQUENCE IS3B-RELATED"/>
    <property type="match status" value="1"/>
</dbReference>
<dbReference type="Pfam" id="PF13333">
    <property type="entry name" value="rve_2"/>
    <property type="match status" value="1"/>
</dbReference>
<evidence type="ECO:0000313" key="2">
    <source>
        <dbReference type="EMBL" id="WXK37880.1"/>
    </source>
</evidence>
<dbReference type="EMBL" id="CP062175">
    <property type="protein sequence ID" value="WXK37880.1"/>
    <property type="molecule type" value="Genomic_DNA"/>
</dbReference>
<dbReference type="InterPro" id="IPR050900">
    <property type="entry name" value="Transposase_IS3/IS150/IS904"/>
</dbReference>
<gene>
    <name evidence="2" type="ORF">IHE29_00550</name>
</gene>
<sequence>MCSDRSGTTGGQNIDAASKSALLLRVRSRRGNCLDNAAIESFSDTLKSAFYYLNALRDVQELQTGIDSYIRHYNYDRIKVPLRGLSPLEYRPRFAKA</sequence>
<reference evidence="2 3" key="1">
    <citation type="submission" date="2020-09" db="EMBL/GenBank/DDBJ databases">
        <title>Genome sequences of Mycetohabitans spp.</title>
        <authorList>
            <person name="Carter M.E."/>
            <person name="Carpenter S.C.D."/>
            <person name="Bogdanove A.J."/>
        </authorList>
    </citation>
    <scope>NUCLEOTIDE SEQUENCE [LARGE SCALE GENOMIC DNA]</scope>
    <source>
        <strain evidence="2 3">B12</strain>
        <plasmid evidence="2 3">megaplasmid</plasmid>
    </source>
</reference>
<protein>
    <submittedName>
        <fullName evidence="2">IS3 family transposase</fullName>
    </submittedName>
</protein>
<keyword evidence="2" id="KW-0614">Plasmid</keyword>
<dbReference type="PANTHER" id="PTHR46889:SF4">
    <property type="entry name" value="TRANSPOSASE INSO FOR INSERTION SEQUENCE ELEMENT IS911B-RELATED"/>
    <property type="match status" value="1"/>
</dbReference>